<evidence type="ECO:0000259" key="8">
    <source>
        <dbReference type="Pfam" id="PF00534"/>
    </source>
</evidence>
<dbReference type="RefSeq" id="WP_009532387.1">
    <property type="nucleotide sequence ID" value="NZ_JH590861.1"/>
</dbReference>
<feature type="domain" description="Starch synthase catalytic" evidence="9">
    <location>
        <begin position="3"/>
        <end position="238"/>
    </location>
</feature>
<dbReference type="EC" id="2.4.1.21" evidence="7"/>
<dbReference type="SUPFAM" id="SSF53756">
    <property type="entry name" value="UDP-Glycosyltransferase/glycogen phosphorylase"/>
    <property type="match status" value="1"/>
</dbReference>
<dbReference type="EMBL" id="AGEL01000004">
    <property type="protein sequence ID" value="EHO17700.1"/>
    <property type="molecule type" value="Genomic_DNA"/>
</dbReference>
<keyword evidence="11" id="KW-1185">Reference proteome</keyword>
<evidence type="ECO:0000256" key="2">
    <source>
        <dbReference type="ARBA" id="ARBA00002764"/>
    </source>
</evidence>
<feature type="domain" description="Glycosyl transferase family 1" evidence="8">
    <location>
        <begin position="291"/>
        <end position="449"/>
    </location>
</feature>
<dbReference type="Proteomes" id="UP000018466">
    <property type="component" value="Unassembled WGS sequence"/>
</dbReference>
<organism evidence="10 11">
    <name type="scientific">Stomatobaculum longum</name>
    <dbReference type="NCBI Taxonomy" id="796942"/>
    <lineage>
        <taxon>Bacteria</taxon>
        <taxon>Bacillati</taxon>
        <taxon>Bacillota</taxon>
        <taxon>Clostridia</taxon>
        <taxon>Lachnospirales</taxon>
        <taxon>Lachnospiraceae</taxon>
        <taxon>Stomatobaculum</taxon>
    </lineage>
</organism>
<keyword evidence="5 7" id="KW-0808">Transferase</keyword>
<accession>A0AA36Y697</accession>
<dbReference type="AlphaFoldDB" id="A0AA36Y697"/>
<dbReference type="Pfam" id="PF00534">
    <property type="entry name" value="Glycos_transf_1"/>
    <property type="match status" value="1"/>
</dbReference>
<dbReference type="GeneID" id="86940329"/>
<dbReference type="HAMAP" id="MF_00484">
    <property type="entry name" value="Glycogen_synth"/>
    <property type="match status" value="1"/>
</dbReference>
<protein>
    <recommendedName>
        <fullName evidence="7">Glycogen synthase</fullName>
        <ecNumber evidence="7">2.4.1.21</ecNumber>
    </recommendedName>
    <alternativeName>
        <fullName evidence="7">Starch [bacterial glycogen] synthase</fullName>
    </alternativeName>
</protein>
<sequence>MKNILFAASEAVPFIKTGGLADVAGSLPACFDRRYYDVRVVLPKYLCIPERYRNQMEYVTHFYMNFNGADRYVGVLKLVEDGITFYFIDNESYFGGLRPYGDWLYDLEKFAFFSRAVLSALPLLNFRPDLIHCHDWQTGLIPVYLKERFAGGEFFRGIKSVMTIHNLKFQGIWDVETIERITGLSEYFFTPDKLESYKNGNFLKGGIVYADAVTTVSPTYAEEIQMPFYGEGLDGLMRARRNSLRGIVNGIDYREFDPATDPKIAERYDVKNFRHEKKKNKAALQERLGLPVDDKKFVLGIVSRLTDQKGFDLIQGVIEELCQEDLQFVILGTGEERYENLFRHYDWKYHDKLSAQIYYSDDVAHAIYAGADAYLMPSLFEPCGLSQMIALHYGTLPIVRETGGLKDTVEPYNEFANTGTGFCFANYNAHEMLDCIRYAKRIYSERRRDWNHIVDRAMQADYSWQQSALKYQELYDWLIGY</sequence>
<keyword evidence="6 7" id="KW-0320">Glycogen biosynthesis</keyword>
<gene>
    <name evidence="7" type="primary">glgA</name>
    <name evidence="10" type="ORF">HMPREF9623_00554</name>
</gene>
<dbReference type="CDD" id="cd03791">
    <property type="entry name" value="GT5_Glycogen_synthase_DULL1-like"/>
    <property type="match status" value="1"/>
</dbReference>
<evidence type="ECO:0000256" key="1">
    <source>
        <dbReference type="ARBA" id="ARBA00001478"/>
    </source>
</evidence>
<dbReference type="InterPro" id="IPR011835">
    <property type="entry name" value="GS/SS"/>
</dbReference>
<dbReference type="Pfam" id="PF08323">
    <property type="entry name" value="Glyco_transf_5"/>
    <property type="match status" value="1"/>
</dbReference>
<evidence type="ECO:0000259" key="9">
    <source>
        <dbReference type="Pfam" id="PF08323"/>
    </source>
</evidence>
<dbReference type="PANTHER" id="PTHR45825">
    <property type="entry name" value="GRANULE-BOUND STARCH SYNTHASE 1, CHLOROPLASTIC/AMYLOPLASTIC"/>
    <property type="match status" value="1"/>
</dbReference>
<comment type="catalytic activity">
    <reaction evidence="1 7">
        <text>[(1-&gt;4)-alpha-D-glucosyl](n) + ADP-alpha-D-glucose = [(1-&gt;4)-alpha-D-glucosyl](n+1) + ADP + H(+)</text>
        <dbReference type="Rhea" id="RHEA:18189"/>
        <dbReference type="Rhea" id="RHEA-COMP:9584"/>
        <dbReference type="Rhea" id="RHEA-COMP:9587"/>
        <dbReference type="ChEBI" id="CHEBI:15378"/>
        <dbReference type="ChEBI" id="CHEBI:15444"/>
        <dbReference type="ChEBI" id="CHEBI:57498"/>
        <dbReference type="ChEBI" id="CHEBI:456216"/>
        <dbReference type="EC" id="2.4.1.21"/>
    </reaction>
</comment>
<comment type="function">
    <text evidence="2 7">Synthesizes alpha-1,4-glucan chains using ADP-glucose.</text>
</comment>
<dbReference type="InterPro" id="IPR001296">
    <property type="entry name" value="Glyco_trans_1"/>
</dbReference>
<comment type="similarity">
    <text evidence="3 7">Belongs to the glycosyltransferase 1 family. Bacterial/plant glycogen synthase subfamily.</text>
</comment>
<dbReference type="NCBIfam" id="NF001898">
    <property type="entry name" value="PRK00654.1-1"/>
    <property type="match status" value="1"/>
</dbReference>
<dbReference type="GO" id="GO:0005978">
    <property type="term" value="P:glycogen biosynthetic process"/>
    <property type="evidence" value="ECO:0007669"/>
    <property type="project" value="UniProtKB-UniRule"/>
</dbReference>
<reference evidence="10 11" key="1">
    <citation type="submission" date="2011-10" db="EMBL/GenBank/DDBJ databases">
        <title>The Genome Sequence of Lachnospiraceae bacterium ACC2.</title>
        <authorList>
            <consortium name="The Broad Institute Genome Sequencing Platform"/>
            <person name="Earl A."/>
            <person name="Ward D."/>
            <person name="Feldgarden M."/>
            <person name="Gevers D."/>
            <person name="Sizova M."/>
            <person name="Hazen A."/>
            <person name="Epstein S."/>
            <person name="Young S.K."/>
            <person name="Zeng Q."/>
            <person name="Gargeya S."/>
            <person name="Fitzgerald M."/>
            <person name="Haas B."/>
            <person name="Abouelleil A."/>
            <person name="Alvarado L."/>
            <person name="Arachchi H.M."/>
            <person name="Berlin A."/>
            <person name="Brown A."/>
            <person name="Chapman S.B."/>
            <person name="Chen Z."/>
            <person name="Dunbar C."/>
            <person name="Freedman E."/>
            <person name="Gearin G."/>
            <person name="Goldberg J."/>
            <person name="Griggs A."/>
            <person name="Gujja S."/>
            <person name="Heiman D."/>
            <person name="Howarth C."/>
            <person name="Larson L."/>
            <person name="Lui A."/>
            <person name="MacDonald P.J.P."/>
            <person name="Montmayeur A."/>
            <person name="Murphy C."/>
            <person name="Neiman D."/>
            <person name="Pearson M."/>
            <person name="Priest M."/>
            <person name="Roberts A."/>
            <person name="Saif S."/>
            <person name="Shea T."/>
            <person name="Shenoy N."/>
            <person name="Sisk P."/>
            <person name="Stolte C."/>
            <person name="Sykes S."/>
            <person name="Wortman J."/>
            <person name="Nusbaum C."/>
            <person name="Birren B."/>
        </authorList>
    </citation>
    <scope>NUCLEOTIDE SEQUENCE [LARGE SCALE GENOMIC DNA]</scope>
    <source>
        <strain evidence="10 11">ACC2</strain>
    </source>
</reference>
<comment type="pathway">
    <text evidence="7">Glycan biosynthesis; glycogen biosynthesis.</text>
</comment>
<evidence type="ECO:0000256" key="7">
    <source>
        <dbReference type="HAMAP-Rule" id="MF_00484"/>
    </source>
</evidence>
<evidence type="ECO:0000256" key="6">
    <source>
        <dbReference type="ARBA" id="ARBA00023056"/>
    </source>
</evidence>
<proteinExistence type="inferred from homology"/>
<dbReference type="GO" id="GO:0009011">
    <property type="term" value="F:alpha-1,4-glucan glucosyltransferase (ADP-glucose donor) activity"/>
    <property type="evidence" value="ECO:0007669"/>
    <property type="project" value="UniProtKB-UniRule"/>
</dbReference>
<evidence type="ECO:0000313" key="10">
    <source>
        <dbReference type="EMBL" id="EHO17700.1"/>
    </source>
</evidence>
<keyword evidence="4 7" id="KW-0328">Glycosyltransferase</keyword>
<evidence type="ECO:0000256" key="4">
    <source>
        <dbReference type="ARBA" id="ARBA00022676"/>
    </source>
</evidence>
<dbReference type="GO" id="GO:0004373">
    <property type="term" value="F:alpha-1,4-glucan glucosyltransferase (UDP-glucose donor) activity"/>
    <property type="evidence" value="ECO:0007669"/>
    <property type="project" value="InterPro"/>
</dbReference>
<dbReference type="Gene3D" id="3.40.50.2000">
    <property type="entry name" value="Glycogen Phosphorylase B"/>
    <property type="match status" value="2"/>
</dbReference>
<dbReference type="NCBIfam" id="TIGR02095">
    <property type="entry name" value="glgA"/>
    <property type="match status" value="1"/>
</dbReference>
<comment type="caution">
    <text evidence="10">The sequence shown here is derived from an EMBL/GenBank/DDBJ whole genome shotgun (WGS) entry which is preliminary data.</text>
</comment>
<evidence type="ECO:0000256" key="5">
    <source>
        <dbReference type="ARBA" id="ARBA00022679"/>
    </source>
</evidence>
<evidence type="ECO:0000256" key="3">
    <source>
        <dbReference type="ARBA" id="ARBA00010281"/>
    </source>
</evidence>
<dbReference type="InterPro" id="IPR013534">
    <property type="entry name" value="Starch_synth_cat_dom"/>
</dbReference>
<name>A0AA36Y697_9FIRM</name>
<evidence type="ECO:0000313" key="11">
    <source>
        <dbReference type="Proteomes" id="UP000018466"/>
    </source>
</evidence>
<feature type="binding site" evidence="7">
    <location>
        <position position="16"/>
    </location>
    <ligand>
        <name>ADP-alpha-D-glucose</name>
        <dbReference type="ChEBI" id="CHEBI:57498"/>
    </ligand>
</feature>
<dbReference type="PANTHER" id="PTHR45825:SF11">
    <property type="entry name" value="ALPHA AMYLASE DOMAIN-CONTAINING PROTEIN"/>
    <property type="match status" value="1"/>
</dbReference>